<proteinExistence type="predicted"/>
<organism evidence="1 2">
    <name type="scientific">Legionella drancourtii LLAP12</name>
    <dbReference type="NCBI Taxonomy" id="658187"/>
    <lineage>
        <taxon>Bacteria</taxon>
        <taxon>Pseudomonadati</taxon>
        <taxon>Pseudomonadota</taxon>
        <taxon>Gammaproteobacteria</taxon>
        <taxon>Legionellales</taxon>
        <taxon>Legionellaceae</taxon>
        <taxon>Legionella</taxon>
    </lineage>
</organism>
<dbReference type="Proteomes" id="UP000002770">
    <property type="component" value="Unassembled WGS sequence"/>
</dbReference>
<reference evidence="1 2" key="1">
    <citation type="journal article" date="2011" name="BMC Genomics">
        <title>Insight into cross-talk between intra-amoebal pathogens.</title>
        <authorList>
            <person name="Gimenez G."/>
            <person name="Bertelli C."/>
            <person name="Moliner C."/>
            <person name="Robert C."/>
            <person name="Raoult D."/>
            <person name="Fournier P.E."/>
            <person name="Greub G."/>
        </authorList>
    </citation>
    <scope>NUCLEOTIDE SEQUENCE [LARGE SCALE GENOMIC DNA]</scope>
    <source>
        <strain evidence="1 2">LLAP12</strain>
    </source>
</reference>
<evidence type="ECO:0000313" key="1">
    <source>
        <dbReference type="EMBL" id="EHL29241.1"/>
    </source>
</evidence>
<keyword evidence="2" id="KW-1185">Reference proteome</keyword>
<name>G9ETP0_9GAMM</name>
<dbReference type="HOGENOM" id="CLU_3081287_0_0_6"/>
<dbReference type="STRING" id="658187.LDG_8675"/>
<accession>G9ETP0</accession>
<protein>
    <submittedName>
        <fullName evidence="1">Uncharacterized protein</fullName>
    </submittedName>
</protein>
<dbReference type="InParanoid" id="G9ETP0"/>
<dbReference type="EMBL" id="JH413848">
    <property type="protein sequence ID" value="EHL29241.1"/>
    <property type="molecule type" value="Genomic_DNA"/>
</dbReference>
<sequence length="52" mass="6118">MKYSTACRHLVIPIYELLATHSLYIVAKNKRALFYNIAFILQTRMDLCDLQN</sequence>
<gene>
    <name evidence="1" type="ORF">LDG_8675</name>
</gene>
<evidence type="ECO:0000313" key="2">
    <source>
        <dbReference type="Proteomes" id="UP000002770"/>
    </source>
</evidence>
<dbReference type="AlphaFoldDB" id="G9ETP0"/>